<keyword evidence="2" id="KW-1185">Reference proteome</keyword>
<reference evidence="1 2" key="1">
    <citation type="submission" date="2019-09" db="EMBL/GenBank/DDBJ databases">
        <title>YIM 132180 draft genome.</title>
        <authorList>
            <person name="Zhang K."/>
        </authorList>
    </citation>
    <scope>NUCLEOTIDE SEQUENCE [LARGE SCALE GENOMIC DNA]</scope>
    <source>
        <strain evidence="1 2">YIM 132180</strain>
    </source>
</reference>
<evidence type="ECO:0000313" key="1">
    <source>
        <dbReference type="EMBL" id="KAB0680247.1"/>
    </source>
</evidence>
<proteinExistence type="predicted"/>
<dbReference type="EMBL" id="VZDO01000005">
    <property type="protein sequence ID" value="KAB0680247.1"/>
    <property type="molecule type" value="Genomic_DNA"/>
</dbReference>
<protein>
    <submittedName>
        <fullName evidence="1">Uncharacterized protein</fullName>
    </submittedName>
</protein>
<sequence length="345" mass="37494">MADRLQNFRNKVDDGYDGWRANVGLPYIAAYAAAHDKFQQVKAQQEKVDLARAELFVTAASIVTGSVLMATVGQASLRALASRAALSMICRYNLNLAFTVLHAGATNPTVVFALGKVLDEVRTRLTKEAQDAVKNAVTSTASLATLSPTAQHAKMEQVLTNYKLCAHKVAESIENDASLSEQRKHSLFEMMLRAPIANPPSGTTRERPLSDKIELSFYMAALLESDSLEEVPAQYFGSGESGISGGRSSPIEISPNAKAYPKATGGQSRWWGTEAGTYVAYSDLGSAVDRRIEELHRAVYSSPFHVSGRAGGRAQQKAADLRKAEDTLKRLATETRPQNFLDVRV</sequence>
<organism evidence="1 2">
    <name type="scientific">Plantimonas leprariae</name>
    <dbReference type="NCBI Taxonomy" id="2615207"/>
    <lineage>
        <taxon>Bacteria</taxon>
        <taxon>Pseudomonadati</taxon>
        <taxon>Pseudomonadota</taxon>
        <taxon>Alphaproteobacteria</taxon>
        <taxon>Hyphomicrobiales</taxon>
        <taxon>Aurantimonadaceae</taxon>
        <taxon>Plantimonas</taxon>
    </lineage>
</organism>
<comment type="caution">
    <text evidence="1">The sequence shown here is derived from an EMBL/GenBank/DDBJ whole genome shotgun (WGS) entry which is preliminary data.</text>
</comment>
<dbReference type="Proteomes" id="UP000432089">
    <property type="component" value="Unassembled WGS sequence"/>
</dbReference>
<dbReference type="RefSeq" id="WP_150969320.1">
    <property type="nucleotide sequence ID" value="NZ_VZDO01000005.1"/>
</dbReference>
<dbReference type="AlphaFoldDB" id="A0A7V7PQB9"/>
<accession>A0A7V7PQB9</accession>
<gene>
    <name evidence="1" type="ORF">F6X38_08685</name>
</gene>
<name>A0A7V7PQB9_9HYPH</name>
<evidence type="ECO:0000313" key="2">
    <source>
        <dbReference type="Proteomes" id="UP000432089"/>
    </source>
</evidence>